<evidence type="ECO:0000313" key="1">
    <source>
        <dbReference type="EMBL" id="KAG0252509.1"/>
    </source>
</evidence>
<keyword evidence="2" id="KW-1185">Reference proteome</keyword>
<reference evidence="1" key="1">
    <citation type="journal article" date="2020" name="Fungal Divers.">
        <title>Resolving the Mortierellaceae phylogeny through synthesis of multi-gene phylogenetics and phylogenomics.</title>
        <authorList>
            <person name="Vandepol N."/>
            <person name="Liber J."/>
            <person name="Desiro A."/>
            <person name="Na H."/>
            <person name="Kennedy M."/>
            <person name="Barry K."/>
            <person name="Grigoriev I.V."/>
            <person name="Miller A.N."/>
            <person name="O'Donnell K."/>
            <person name="Stajich J.E."/>
            <person name="Bonito G."/>
        </authorList>
    </citation>
    <scope>NUCLEOTIDE SEQUENCE</scope>
    <source>
        <strain evidence="1">BC1065</strain>
    </source>
</reference>
<gene>
    <name evidence="1" type="ORF">DFQ27_008021</name>
</gene>
<comment type="caution">
    <text evidence="1">The sequence shown here is derived from an EMBL/GenBank/DDBJ whole genome shotgun (WGS) entry which is preliminary data.</text>
</comment>
<accession>A0A9P6PT95</accession>
<sequence>MLTGGIVKIEVSAQILTSIGRTMGVGYAAEMSYSQTVDSFIKLDLGGLKISNGPAPTSPFSPKPSNAAGAGAGAMAMSLVIAPAIKECHHHQLRRLSDDSEGTNVDLRYVLARVVVGSAPPVHVDGGKAYVQWLQRLIEETHREEHSM</sequence>
<organism evidence="1 2">
    <name type="scientific">Actinomortierella ambigua</name>
    <dbReference type="NCBI Taxonomy" id="1343610"/>
    <lineage>
        <taxon>Eukaryota</taxon>
        <taxon>Fungi</taxon>
        <taxon>Fungi incertae sedis</taxon>
        <taxon>Mucoromycota</taxon>
        <taxon>Mortierellomycotina</taxon>
        <taxon>Mortierellomycetes</taxon>
        <taxon>Mortierellales</taxon>
        <taxon>Mortierellaceae</taxon>
        <taxon>Actinomortierella</taxon>
    </lineage>
</organism>
<dbReference type="AlphaFoldDB" id="A0A9P6PT95"/>
<protein>
    <submittedName>
        <fullName evidence="1">Uncharacterized protein</fullName>
    </submittedName>
</protein>
<evidence type="ECO:0000313" key="2">
    <source>
        <dbReference type="Proteomes" id="UP000807716"/>
    </source>
</evidence>
<proteinExistence type="predicted"/>
<name>A0A9P6PT95_9FUNG</name>
<dbReference type="Proteomes" id="UP000807716">
    <property type="component" value="Unassembled WGS sequence"/>
</dbReference>
<dbReference type="EMBL" id="JAAAJB010000656">
    <property type="protein sequence ID" value="KAG0252509.1"/>
    <property type="molecule type" value="Genomic_DNA"/>
</dbReference>